<evidence type="ECO:0000313" key="2">
    <source>
        <dbReference type="Proteomes" id="UP000011591"/>
    </source>
</evidence>
<accession>M0B4B2</accession>
<dbReference type="EMBL" id="AOIP01000022">
    <property type="protein sequence ID" value="ELZ05751.1"/>
    <property type="molecule type" value="Genomic_DNA"/>
</dbReference>
<comment type="caution">
    <text evidence="1">The sequence shown here is derived from an EMBL/GenBank/DDBJ whole genome shotgun (WGS) entry which is preliminary data.</text>
</comment>
<gene>
    <name evidence="1" type="ORF">C480_10150</name>
</gene>
<name>M0B4B2_9EURY</name>
<evidence type="ECO:0000313" key="1">
    <source>
        <dbReference type="EMBL" id="ELZ05751.1"/>
    </source>
</evidence>
<organism evidence="1 2">
    <name type="scientific">Natrialba aegyptia DSM 13077</name>
    <dbReference type="NCBI Taxonomy" id="1227491"/>
    <lineage>
        <taxon>Archaea</taxon>
        <taxon>Methanobacteriati</taxon>
        <taxon>Methanobacteriota</taxon>
        <taxon>Stenosarchaea group</taxon>
        <taxon>Halobacteria</taxon>
        <taxon>Halobacteriales</taxon>
        <taxon>Natrialbaceae</taxon>
        <taxon>Natrialba</taxon>
    </lineage>
</organism>
<keyword evidence="2" id="KW-1185">Reference proteome</keyword>
<protein>
    <submittedName>
        <fullName evidence="1">Uncharacterized protein</fullName>
    </submittedName>
</protein>
<proteinExistence type="predicted"/>
<dbReference type="PROSITE" id="PS51257">
    <property type="entry name" value="PROKAR_LIPOPROTEIN"/>
    <property type="match status" value="1"/>
</dbReference>
<dbReference type="Proteomes" id="UP000011591">
    <property type="component" value="Unassembled WGS sequence"/>
</dbReference>
<sequence length="71" mass="8474">MSLRTYLKKLRHRWLSIIVNPLSIHISVNLSTACWFKISNRILNRFHYLIESMLFKIRSTVRRASLNSDTI</sequence>
<dbReference type="AlphaFoldDB" id="M0B4B2"/>
<reference evidence="1 2" key="1">
    <citation type="journal article" date="2014" name="PLoS Genet.">
        <title>Phylogenetically driven sequencing of extremely halophilic archaea reveals strategies for static and dynamic osmo-response.</title>
        <authorList>
            <person name="Becker E.A."/>
            <person name="Seitzer P.M."/>
            <person name="Tritt A."/>
            <person name="Larsen D."/>
            <person name="Krusor M."/>
            <person name="Yao A.I."/>
            <person name="Wu D."/>
            <person name="Madern D."/>
            <person name="Eisen J.A."/>
            <person name="Darling A.E."/>
            <person name="Facciotti M.T."/>
        </authorList>
    </citation>
    <scope>NUCLEOTIDE SEQUENCE [LARGE SCALE GENOMIC DNA]</scope>
    <source>
        <strain evidence="1 2">DSM 13077</strain>
    </source>
</reference>